<evidence type="ECO:0000256" key="3">
    <source>
        <dbReference type="ARBA" id="ARBA00022729"/>
    </source>
</evidence>
<evidence type="ECO:0000259" key="5">
    <source>
        <dbReference type="Pfam" id="PF09084"/>
    </source>
</evidence>
<dbReference type="InterPro" id="IPR015168">
    <property type="entry name" value="SsuA/THI5"/>
</dbReference>
<dbReference type="Proteomes" id="UP001165368">
    <property type="component" value="Unassembled WGS sequence"/>
</dbReference>
<dbReference type="EMBL" id="JAKLTQ010000010">
    <property type="protein sequence ID" value="MCG2623045.1"/>
    <property type="molecule type" value="Genomic_DNA"/>
</dbReference>
<sequence length="327" mass="33761">MTKTRNLLTAGLLGAGLLALTACGGTAASTSNSADAGETRKINVTVAPVVDTSPVYLAQQQGLFKKKNLEVTISVAPTAGARIPALVSGAAQFGLVGSADVLQAASAGIPLRAVGTTSVTTKDPARDTGKVFVAADSDVKDPADLNGRAVAVGGLGGGGELSLRAALDEAGADSSKVKFLEVPFDSMLNSLETGQVDAISTVAPFTDAAKASGAREIMSPGALAVPGATQQILVTTQDYLGKDPEAAKDFVDAMAEATEYAAENPQAVRKILPTFSKTPQKVADTMQLPVFDPDLTVERVRIWSDLMLRYGFVKKEVNVDELVAEVR</sequence>
<keyword evidence="7" id="KW-1185">Reference proteome</keyword>
<evidence type="ECO:0000256" key="4">
    <source>
        <dbReference type="SAM" id="SignalP"/>
    </source>
</evidence>
<proteinExistence type="inferred from homology"/>
<evidence type="ECO:0000256" key="1">
    <source>
        <dbReference type="ARBA" id="ARBA00004418"/>
    </source>
</evidence>
<comment type="similarity">
    <text evidence="2">Belongs to the bacterial solute-binding protein SsuA/TauA family.</text>
</comment>
<evidence type="ECO:0000313" key="7">
    <source>
        <dbReference type="Proteomes" id="UP001165368"/>
    </source>
</evidence>
<dbReference type="PANTHER" id="PTHR30024:SF47">
    <property type="entry name" value="TAURINE-BINDING PERIPLASMIC PROTEIN"/>
    <property type="match status" value="1"/>
</dbReference>
<comment type="caution">
    <text evidence="6">The sequence shown here is derived from an EMBL/GenBank/DDBJ whole genome shotgun (WGS) entry which is preliminary data.</text>
</comment>
<dbReference type="RefSeq" id="WP_237821961.1">
    <property type="nucleotide sequence ID" value="NZ_JAKLTQ010000010.1"/>
</dbReference>
<evidence type="ECO:0000256" key="2">
    <source>
        <dbReference type="ARBA" id="ARBA00010742"/>
    </source>
</evidence>
<dbReference type="Gene3D" id="3.40.190.10">
    <property type="entry name" value="Periplasmic binding protein-like II"/>
    <property type="match status" value="2"/>
</dbReference>
<accession>A0ABS9L8T2</accession>
<gene>
    <name evidence="6" type="ORF">LVY72_14170</name>
</gene>
<comment type="subcellular location">
    <subcellularLocation>
        <location evidence="1">Periplasm</location>
    </subcellularLocation>
</comment>
<dbReference type="SUPFAM" id="SSF53850">
    <property type="entry name" value="Periplasmic binding protein-like II"/>
    <property type="match status" value="1"/>
</dbReference>
<reference evidence="6" key="1">
    <citation type="submission" date="2022-01" db="EMBL/GenBank/DDBJ databases">
        <authorList>
            <person name="Jo J.-H."/>
            <person name="Im W.-T."/>
        </authorList>
    </citation>
    <scope>NUCLEOTIDE SEQUENCE</scope>
    <source>
        <strain evidence="6">I2-34</strain>
    </source>
</reference>
<keyword evidence="3 4" id="KW-0732">Signal</keyword>
<dbReference type="PANTHER" id="PTHR30024">
    <property type="entry name" value="ALIPHATIC SULFONATES-BINDING PROTEIN-RELATED"/>
    <property type="match status" value="1"/>
</dbReference>
<organism evidence="6 7">
    <name type="scientific">Arthrobacter hankyongi</name>
    <dbReference type="NCBI Taxonomy" id="2904801"/>
    <lineage>
        <taxon>Bacteria</taxon>
        <taxon>Bacillati</taxon>
        <taxon>Actinomycetota</taxon>
        <taxon>Actinomycetes</taxon>
        <taxon>Micrococcales</taxon>
        <taxon>Micrococcaceae</taxon>
        <taxon>Arthrobacter</taxon>
    </lineage>
</organism>
<dbReference type="PROSITE" id="PS51257">
    <property type="entry name" value="PROKAR_LIPOPROTEIN"/>
    <property type="match status" value="1"/>
</dbReference>
<evidence type="ECO:0000313" key="6">
    <source>
        <dbReference type="EMBL" id="MCG2623045.1"/>
    </source>
</evidence>
<feature type="signal peptide" evidence="4">
    <location>
        <begin position="1"/>
        <end position="27"/>
    </location>
</feature>
<name>A0ABS9L8T2_9MICC</name>
<protein>
    <submittedName>
        <fullName evidence="6">ABC transporter substrate-binding protein</fullName>
    </submittedName>
</protein>
<feature type="chain" id="PRO_5045797962" evidence="4">
    <location>
        <begin position="28"/>
        <end position="327"/>
    </location>
</feature>
<dbReference type="Pfam" id="PF09084">
    <property type="entry name" value="NMT1"/>
    <property type="match status" value="1"/>
</dbReference>
<feature type="domain" description="SsuA/THI5-like" evidence="5">
    <location>
        <begin position="52"/>
        <end position="267"/>
    </location>
</feature>